<dbReference type="GO" id="GO:0008703">
    <property type="term" value="F:5-amino-6-(5-phosphoribosylamino)uracil reductase activity"/>
    <property type="evidence" value="ECO:0007669"/>
    <property type="project" value="UniProtKB-EC"/>
</dbReference>
<comment type="pathway">
    <text evidence="2 14">Cofactor biosynthesis; riboflavin biosynthesis; 5-amino-6-(D-ribitylamino)uracil from GTP: step 2/4.</text>
</comment>
<evidence type="ECO:0000256" key="8">
    <source>
        <dbReference type="ARBA" id="ARBA00022833"/>
    </source>
</evidence>
<keyword evidence="7 14" id="KW-0479">Metal-binding</keyword>
<evidence type="ECO:0000256" key="4">
    <source>
        <dbReference type="ARBA" id="ARBA00005259"/>
    </source>
</evidence>
<keyword evidence="17" id="KW-1185">Reference proteome</keyword>
<dbReference type="PANTHER" id="PTHR38011:SF7">
    <property type="entry name" value="2,5-DIAMINO-6-RIBOSYLAMINO-4(3H)-PYRIMIDINONE 5'-PHOSPHATE REDUCTASE"/>
    <property type="match status" value="1"/>
</dbReference>
<dbReference type="PANTHER" id="PTHR38011">
    <property type="entry name" value="DIHYDROFOLATE REDUCTASE FAMILY PROTEIN (AFU_ORTHOLOGUE AFUA_8G06820)"/>
    <property type="match status" value="1"/>
</dbReference>
<comment type="catalytic activity">
    <reaction evidence="12 14">
        <text>5-amino-6-(5-phospho-D-ribitylamino)uracil + NADP(+) = 5-amino-6-(5-phospho-D-ribosylamino)uracil + NADPH + H(+)</text>
        <dbReference type="Rhea" id="RHEA:17845"/>
        <dbReference type="ChEBI" id="CHEBI:15378"/>
        <dbReference type="ChEBI" id="CHEBI:57783"/>
        <dbReference type="ChEBI" id="CHEBI:58349"/>
        <dbReference type="ChEBI" id="CHEBI:58421"/>
        <dbReference type="ChEBI" id="CHEBI:58453"/>
        <dbReference type="EC" id="1.1.1.193"/>
    </reaction>
</comment>
<comment type="function">
    <text evidence="1 14">Converts 2,5-diamino-6-(ribosylamino)-4(3h)-pyrimidinone 5'-phosphate into 5-amino-6-(ribosylamino)-2,4(1h,3h)-pyrimidinedione 5'-phosphate.</text>
</comment>
<dbReference type="Gene3D" id="3.40.140.10">
    <property type="entry name" value="Cytidine Deaminase, domain 2"/>
    <property type="match status" value="1"/>
</dbReference>
<dbReference type="EC" id="1.1.1.193" evidence="14"/>
<sequence length="367" mass="39306">MTDTDYMKLALDLADKGAGLANPNPLVGAVIVKQGRIIGRGWHQAYGQPHAERNALADCLENPKGADLYVTLEPCCHYGKTPPCTEAIINAGISRVIIGSSDPNPLVAGKGKEILENHGISVTQGVLKQECDALNQIFFHYIQTGTPYVIMKYAMTMDGKIAAYTGKSQWISGAPARQHVQETRRRLMGIMTGVGTIITDNPRLTCRIEGARSPVRIICDTHLNTPLSSYVVQTAKTYPTILATCCKDENKQSAFLNAGCQILITPVKDGHVDLKDLMLKLGKQGIDSILLEGGAALNWSALNSGIVKKVQTYLAPKLLGGAGAKSPVGGIGAKDPDHGFFLSLPAITVIGTDLLLESEVYPCLQES</sequence>
<keyword evidence="6 14" id="KW-0686">Riboflavin biosynthesis</keyword>
<comment type="pathway">
    <text evidence="3 14">Cofactor biosynthesis; riboflavin biosynthesis; 5-amino-6-(D-ribitylamino)uracil from GTP: step 3/4.</text>
</comment>
<dbReference type="NCBIfam" id="TIGR00227">
    <property type="entry name" value="ribD_Cterm"/>
    <property type="match status" value="1"/>
</dbReference>
<evidence type="ECO:0000256" key="13">
    <source>
        <dbReference type="ARBA" id="ARBA00049886"/>
    </source>
</evidence>
<evidence type="ECO:0000256" key="14">
    <source>
        <dbReference type="PIRNR" id="PIRNR006769"/>
    </source>
</evidence>
<evidence type="ECO:0000256" key="2">
    <source>
        <dbReference type="ARBA" id="ARBA00004882"/>
    </source>
</evidence>
<dbReference type="Pfam" id="PF00383">
    <property type="entry name" value="dCMP_cyt_deam_1"/>
    <property type="match status" value="1"/>
</dbReference>
<comment type="caution">
    <text evidence="16">The sequence shown here is derived from an EMBL/GenBank/DDBJ whole genome shotgun (WGS) entry which is preliminary data.</text>
</comment>
<evidence type="ECO:0000256" key="1">
    <source>
        <dbReference type="ARBA" id="ARBA00002151"/>
    </source>
</evidence>
<evidence type="ECO:0000256" key="6">
    <source>
        <dbReference type="ARBA" id="ARBA00022619"/>
    </source>
</evidence>
<feature type="domain" description="CMP/dCMP-type deaminase" evidence="15">
    <location>
        <begin position="1"/>
        <end position="123"/>
    </location>
</feature>
<keyword evidence="10 14" id="KW-0560">Oxidoreductase</keyword>
<dbReference type="PROSITE" id="PS51747">
    <property type="entry name" value="CYT_DCMP_DEAMINASES_2"/>
    <property type="match status" value="1"/>
</dbReference>
<keyword evidence="14 16" id="KW-0378">Hydrolase</keyword>
<comment type="catalytic activity">
    <reaction evidence="13 14">
        <text>2,5-diamino-6-hydroxy-4-(5-phosphoribosylamino)-pyrimidine + H2O + H(+) = 5-amino-6-(5-phospho-D-ribosylamino)uracil + NH4(+)</text>
        <dbReference type="Rhea" id="RHEA:21868"/>
        <dbReference type="ChEBI" id="CHEBI:15377"/>
        <dbReference type="ChEBI" id="CHEBI:15378"/>
        <dbReference type="ChEBI" id="CHEBI:28938"/>
        <dbReference type="ChEBI" id="CHEBI:58453"/>
        <dbReference type="ChEBI" id="CHEBI:58614"/>
        <dbReference type="EC" id="3.5.4.26"/>
    </reaction>
</comment>
<evidence type="ECO:0000313" key="16">
    <source>
        <dbReference type="EMBL" id="MCU6762727.1"/>
    </source>
</evidence>
<dbReference type="Proteomes" id="UP001652442">
    <property type="component" value="Unassembled WGS sequence"/>
</dbReference>
<dbReference type="Pfam" id="PF01872">
    <property type="entry name" value="RibD_C"/>
    <property type="match status" value="1"/>
</dbReference>
<dbReference type="InterPro" id="IPR016193">
    <property type="entry name" value="Cytidine_deaminase-like"/>
</dbReference>
<dbReference type="SUPFAM" id="SSF53927">
    <property type="entry name" value="Cytidine deaminase-like"/>
    <property type="match status" value="1"/>
</dbReference>
<name>A0ABT2TKI2_9FIRM</name>
<evidence type="ECO:0000256" key="12">
    <source>
        <dbReference type="ARBA" id="ARBA00049861"/>
    </source>
</evidence>
<dbReference type="RefSeq" id="WP_158425434.1">
    <property type="nucleotide sequence ID" value="NZ_JAOQJQ010000004.1"/>
</dbReference>
<dbReference type="InterPro" id="IPR004794">
    <property type="entry name" value="Eubact_RibD"/>
</dbReference>
<evidence type="ECO:0000259" key="15">
    <source>
        <dbReference type="PROSITE" id="PS51747"/>
    </source>
</evidence>
<protein>
    <recommendedName>
        <fullName evidence="14">Riboflavin biosynthesis protein RibD</fullName>
    </recommendedName>
    <domain>
        <recommendedName>
            <fullName evidence="14">Diaminohydroxyphosphoribosylaminopyrimidine deaminase</fullName>
            <shortName evidence="14">DRAP deaminase</shortName>
            <ecNumber evidence="14">3.5.4.26</ecNumber>
        </recommendedName>
        <alternativeName>
            <fullName evidence="14">Riboflavin-specific deaminase</fullName>
        </alternativeName>
    </domain>
    <domain>
        <recommendedName>
            <fullName evidence="14">5-amino-6-(5-phosphoribosylamino)uracil reductase</fullName>
            <ecNumber evidence="14">1.1.1.193</ecNumber>
        </recommendedName>
        <alternativeName>
            <fullName evidence="14">HTP reductase</fullName>
        </alternativeName>
    </domain>
</protein>
<evidence type="ECO:0000256" key="3">
    <source>
        <dbReference type="ARBA" id="ARBA00004910"/>
    </source>
</evidence>
<dbReference type="CDD" id="cd01284">
    <property type="entry name" value="Riboflavin_deaminase-reductase"/>
    <property type="match status" value="1"/>
</dbReference>
<keyword evidence="9 14" id="KW-0521">NADP</keyword>
<evidence type="ECO:0000313" key="17">
    <source>
        <dbReference type="Proteomes" id="UP001652442"/>
    </source>
</evidence>
<gene>
    <name evidence="16" type="primary">ribD</name>
    <name evidence="16" type="ORF">OCV88_10315</name>
</gene>
<evidence type="ECO:0000256" key="9">
    <source>
        <dbReference type="ARBA" id="ARBA00022857"/>
    </source>
</evidence>
<dbReference type="Gene3D" id="3.40.430.10">
    <property type="entry name" value="Dihydrofolate Reductase, subunit A"/>
    <property type="match status" value="1"/>
</dbReference>
<dbReference type="EMBL" id="JAOQJQ010000004">
    <property type="protein sequence ID" value="MCU6762727.1"/>
    <property type="molecule type" value="Genomic_DNA"/>
</dbReference>
<dbReference type="InterPro" id="IPR050765">
    <property type="entry name" value="Riboflavin_Biosynth_HTPR"/>
</dbReference>
<evidence type="ECO:0000256" key="11">
    <source>
        <dbReference type="ARBA" id="ARBA00023268"/>
    </source>
</evidence>
<comment type="similarity">
    <text evidence="5 14">In the C-terminal section; belongs to the HTP reductase family.</text>
</comment>
<organism evidence="16 17">
    <name type="scientific">Brotonthovivens ammoniilytica</name>
    <dbReference type="NCBI Taxonomy" id="2981725"/>
    <lineage>
        <taxon>Bacteria</taxon>
        <taxon>Bacillati</taxon>
        <taxon>Bacillota</taxon>
        <taxon>Clostridia</taxon>
        <taxon>Lachnospirales</taxon>
        <taxon>Lachnospiraceae</taxon>
        <taxon>Brotonthovivens</taxon>
    </lineage>
</organism>
<keyword evidence="11" id="KW-0511">Multifunctional enzyme</keyword>
<evidence type="ECO:0000256" key="7">
    <source>
        <dbReference type="ARBA" id="ARBA00022723"/>
    </source>
</evidence>
<dbReference type="InterPro" id="IPR016192">
    <property type="entry name" value="APOBEC/CMP_deaminase_Zn-bd"/>
</dbReference>
<keyword evidence="8 14" id="KW-0862">Zinc</keyword>
<reference evidence="16 17" key="1">
    <citation type="journal article" date="2021" name="ISME Commun">
        <title>Automated analysis of genomic sequences facilitates high-throughput and comprehensive description of bacteria.</title>
        <authorList>
            <person name="Hitch T.C.A."/>
        </authorList>
    </citation>
    <scope>NUCLEOTIDE SEQUENCE [LARGE SCALE GENOMIC DNA]</scope>
    <source>
        <strain evidence="16 17">Sanger_109</strain>
    </source>
</reference>
<dbReference type="SUPFAM" id="SSF53597">
    <property type="entry name" value="Dihydrofolate reductase-like"/>
    <property type="match status" value="1"/>
</dbReference>
<comment type="cofactor">
    <cofactor evidence="14">
        <name>Zn(2+)</name>
        <dbReference type="ChEBI" id="CHEBI:29105"/>
    </cofactor>
    <text evidence="14">Binds 1 zinc ion.</text>
</comment>
<dbReference type="PIRSF" id="PIRSF006769">
    <property type="entry name" value="RibD"/>
    <property type="match status" value="1"/>
</dbReference>
<dbReference type="InterPro" id="IPR002125">
    <property type="entry name" value="CMP_dCMP_dom"/>
</dbReference>
<evidence type="ECO:0000256" key="5">
    <source>
        <dbReference type="ARBA" id="ARBA00007417"/>
    </source>
</evidence>
<dbReference type="InterPro" id="IPR011549">
    <property type="entry name" value="RibD_C"/>
</dbReference>
<dbReference type="GO" id="GO:0008835">
    <property type="term" value="F:diaminohydroxyphosphoribosylaminopyrimidine deaminase activity"/>
    <property type="evidence" value="ECO:0007669"/>
    <property type="project" value="UniProtKB-EC"/>
</dbReference>
<dbReference type="NCBIfam" id="TIGR00326">
    <property type="entry name" value="eubact_ribD"/>
    <property type="match status" value="1"/>
</dbReference>
<proteinExistence type="inferred from homology"/>
<dbReference type="PROSITE" id="PS00903">
    <property type="entry name" value="CYT_DCMP_DEAMINASES_1"/>
    <property type="match status" value="1"/>
</dbReference>
<comment type="similarity">
    <text evidence="4 14">In the N-terminal section; belongs to the cytidine and deoxycytidylate deaminase family.</text>
</comment>
<accession>A0ABT2TKI2</accession>
<dbReference type="InterPro" id="IPR002734">
    <property type="entry name" value="RibDG_C"/>
</dbReference>
<dbReference type="InterPro" id="IPR024072">
    <property type="entry name" value="DHFR-like_dom_sf"/>
</dbReference>
<evidence type="ECO:0000256" key="10">
    <source>
        <dbReference type="ARBA" id="ARBA00023002"/>
    </source>
</evidence>
<dbReference type="EC" id="3.5.4.26" evidence="14"/>